<keyword evidence="2" id="KW-1133">Transmembrane helix</keyword>
<feature type="transmembrane region" description="Helical" evidence="2">
    <location>
        <begin position="12"/>
        <end position="34"/>
    </location>
</feature>
<evidence type="ECO:0000256" key="2">
    <source>
        <dbReference type="SAM" id="Phobius"/>
    </source>
</evidence>
<dbReference type="eggNOG" id="ENOG502RURI">
    <property type="taxonomic scope" value="Eukaryota"/>
</dbReference>
<reference evidence="4" key="1">
    <citation type="submission" date="2013-05" db="EMBL/GenBank/DDBJ databases">
        <title>The Genome sequence of Mucor circinelloides f. circinelloides 1006PhL.</title>
        <authorList>
            <consortium name="The Broad Institute Genomics Platform"/>
            <person name="Cuomo C."/>
            <person name="Earl A."/>
            <person name="Findley K."/>
            <person name="Lee S.C."/>
            <person name="Walker B."/>
            <person name="Young S."/>
            <person name="Zeng Q."/>
            <person name="Gargeya S."/>
            <person name="Fitzgerald M."/>
            <person name="Haas B."/>
            <person name="Abouelleil A."/>
            <person name="Allen A.W."/>
            <person name="Alvarado L."/>
            <person name="Arachchi H.M."/>
            <person name="Berlin A.M."/>
            <person name="Chapman S.B."/>
            <person name="Gainer-Dewar J."/>
            <person name="Goldberg J."/>
            <person name="Griggs A."/>
            <person name="Gujja S."/>
            <person name="Hansen M."/>
            <person name="Howarth C."/>
            <person name="Imamovic A."/>
            <person name="Ireland A."/>
            <person name="Larimer J."/>
            <person name="McCowan C."/>
            <person name="Murphy C."/>
            <person name="Pearson M."/>
            <person name="Poon T.W."/>
            <person name="Priest M."/>
            <person name="Roberts A."/>
            <person name="Saif S."/>
            <person name="Shea T."/>
            <person name="Sisk P."/>
            <person name="Sykes S."/>
            <person name="Wortman J."/>
            <person name="Nusbaum C."/>
            <person name="Birren B."/>
        </authorList>
    </citation>
    <scope>NUCLEOTIDE SEQUENCE [LARGE SCALE GENOMIC DNA]</scope>
    <source>
        <strain evidence="4">1006PhL</strain>
    </source>
</reference>
<sequence>MPNLLEKIILLATRATVGTIACVLVGTVFVYIVLFGNKKSPSTIEQHSREIKKADDAHGQIKSTTTTADEKHAESAKVEKEKESVEADRESDASVVVKPEPFLAQYEATLATVLSDAANYKPTPSKSISAETKEDTAVTARNIEPSSREVKVKSAIAIAASTAVANAASALGTDQDTAFVKSKAPEPVLAAYEATVASTALKAQQFIDSLPTARKEPRPFLAAFEATTASTALEASQYIASLPKAPKPFLAEFEATTAITALEAQRYVDSMPKPPKPFLAAYEATTASASLAASQYIAALPKAPKPFLAAFEATTAMTLLEAQQFVAAIPKAPKPFLAAYEATTASVALEASQNIKKFVAGLAYTEAVAESYKRIVKSRKPVNPVLAAYEATAAQCTVAAQKHVAALVATGDYQEALKACREKQMANINKPAPSNNLSQYEVTTASTISASREYINNLTSYSEYLDAMKIATAKLQDAITKEVLPTNTTNLASLEATTAYQLLQHQKQQQQHVESDSDIEVEIEDNVLSSPSAISSVSSTTSSEIARGISNNKKPSQISTTDTKSQFDVSWDQMYANNNNKKPAAVESPKSAAPFMSTVECTYYPNCTNKNCKFVHPGNENNPKPKRAATMDTVYKKPWTKAERIERQSQTHFPTWKSRCVHWPYCTNNHCKYSHPIKECRMGEQCTFMDRCMFLHPSDFLEPVKKRSTPKRSQTLPQLQSQEPESLPQV</sequence>
<name>S2JQJ2_MUCC1</name>
<feature type="region of interest" description="Disordered" evidence="1">
    <location>
        <begin position="705"/>
        <end position="730"/>
    </location>
</feature>
<dbReference type="OrthoDB" id="438553at2759"/>
<organism evidence="3 4">
    <name type="scientific">Mucor circinelloides f. circinelloides (strain 1006PhL)</name>
    <name type="common">Mucormycosis agent</name>
    <name type="synonym">Calyptromyces circinelloides</name>
    <dbReference type="NCBI Taxonomy" id="1220926"/>
    <lineage>
        <taxon>Eukaryota</taxon>
        <taxon>Fungi</taxon>
        <taxon>Fungi incertae sedis</taxon>
        <taxon>Mucoromycota</taxon>
        <taxon>Mucoromycotina</taxon>
        <taxon>Mucoromycetes</taxon>
        <taxon>Mucorales</taxon>
        <taxon>Mucorineae</taxon>
        <taxon>Mucoraceae</taxon>
        <taxon>Mucor</taxon>
    </lineage>
</organism>
<feature type="compositionally biased region" description="Low complexity" evidence="1">
    <location>
        <begin position="531"/>
        <end position="543"/>
    </location>
</feature>
<dbReference type="InParanoid" id="S2JQJ2"/>
<evidence type="ECO:0008006" key="5">
    <source>
        <dbReference type="Google" id="ProtNLM"/>
    </source>
</evidence>
<protein>
    <recommendedName>
        <fullName evidence="5">C3H1-type domain-containing protein</fullName>
    </recommendedName>
</protein>
<proteinExistence type="predicted"/>
<feature type="region of interest" description="Disordered" evidence="1">
    <location>
        <begin position="50"/>
        <end position="92"/>
    </location>
</feature>
<feature type="compositionally biased region" description="Basic and acidic residues" evidence="1">
    <location>
        <begin position="68"/>
        <end position="92"/>
    </location>
</feature>
<dbReference type="Pfam" id="PF14608">
    <property type="entry name" value="zf-CCCH_2"/>
    <property type="match status" value="3"/>
</dbReference>
<dbReference type="EMBL" id="KE124027">
    <property type="protein sequence ID" value="EPB84868.1"/>
    <property type="molecule type" value="Genomic_DNA"/>
</dbReference>
<gene>
    <name evidence="3" type="ORF">HMPREF1544_08370</name>
</gene>
<feature type="compositionally biased region" description="Polar residues" evidence="1">
    <location>
        <begin position="711"/>
        <end position="730"/>
    </location>
</feature>
<feature type="compositionally biased region" description="Polar residues" evidence="1">
    <location>
        <begin position="549"/>
        <end position="564"/>
    </location>
</feature>
<dbReference type="STRING" id="1220926.S2JQJ2"/>
<evidence type="ECO:0000256" key="1">
    <source>
        <dbReference type="SAM" id="MobiDB-lite"/>
    </source>
</evidence>
<dbReference type="Proteomes" id="UP000014254">
    <property type="component" value="Unassembled WGS sequence"/>
</dbReference>
<keyword evidence="2" id="KW-0812">Transmembrane</keyword>
<accession>S2JQJ2</accession>
<dbReference type="Gene3D" id="4.10.1000.40">
    <property type="match status" value="1"/>
</dbReference>
<evidence type="ECO:0000313" key="3">
    <source>
        <dbReference type="EMBL" id="EPB84868.1"/>
    </source>
</evidence>
<dbReference type="AlphaFoldDB" id="S2JQJ2"/>
<keyword evidence="2" id="KW-0472">Membrane</keyword>
<keyword evidence="4" id="KW-1185">Reference proteome</keyword>
<evidence type="ECO:0000313" key="4">
    <source>
        <dbReference type="Proteomes" id="UP000014254"/>
    </source>
</evidence>
<dbReference type="VEuPathDB" id="FungiDB:HMPREF1544_08370"/>
<dbReference type="Gene3D" id="4.10.1000.30">
    <property type="match status" value="1"/>
</dbReference>
<feature type="region of interest" description="Disordered" evidence="1">
    <location>
        <begin position="531"/>
        <end position="564"/>
    </location>
</feature>
<feature type="compositionally biased region" description="Basic and acidic residues" evidence="1">
    <location>
        <begin position="50"/>
        <end position="59"/>
    </location>
</feature>